<organism evidence="1 2">
    <name type="scientific">Avena sativa</name>
    <name type="common">Oat</name>
    <dbReference type="NCBI Taxonomy" id="4498"/>
    <lineage>
        <taxon>Eukaryota</taxon>
        <taxon>Viridiplantae</taxon>
        <taxon>Streptophyta</taxon>
        <taxon>Embryophyta</taxon>
        <taxon>Tracheophyta</taxon>
        <taxon>Spermatophyta</taxon>
        <taxon>Magnoliopsida</taxon>
        <taxon>Liliopsida</taxon>
        <taxon>Poales</taxon>
        <taxon>Poaceae</taxon>
        <taxon>BOP clade</taxon>
        <taxon>Pooideae</taxon>
        <taxon>Poodae</taxon>
        <taxon>Poeae</taxon>
        <taxon>Poeae Chloroplast Group 1 (Aveneae type)</taxon>
        <taxon>Aveninae</taxon>
        <taxon>Avena</taxon>
    </lineage>
</organism>
<dbReference type="Proteomes" id="UP001732700">
    <property type="component" value="Chromosome 7D"/>
</dbReference>
<proteinExistence type="predicted"/>
<reference evidence="1" key="1">
    <citation type="submission" date="2021-05" db="EMBL/GenBank/DDBJ databases">
        <authorList>
            <person name="Scholz U."/>
            <person name="Mascher M."/>
            <person name="Fiebig A."/>
        </authorList>
    </citation>
    <scope>NUCLEOTIDE SEQUENCE [LARGE SCALE GENOMIC DNA]</scope>
</reference>
<evidence type="ECO:0000313" key="1">
    <source>
        <dbReference type="EnsemblPlants" id="AVESA.00010b.r2.7DG1394900.1.CDS.1"/>
    </source>
</evidence>
<evidence type="ECO:0000313" key="2">
    <source>
        <dbReference type="Proteomes" id="UP001732700"/>
    </source>
</evidence>
<reference evidence="1" key="2">
    <citation type="submission" date="2025-09" db="UniProtKB">
        <authorList>
            <consortium name="EnsemblPlants"/>
        </authorList>
    </citation>
    <scope>IDENTIFICATION</scope>
</reference>
<sequence>MSGAAKAADGAMGSKAARACDGCMRRRARWYCAADDAFLCQGCDASVHSVNPLARRHERVRLRPTAPLLPQQDAAGASAPRERRRGEEVVPAWIKRKPRTPRSQSKSVGQLLSRRLVVPDASSSPEEQKCDGETDEEELLYHRVPVFDHALAELCSSPYVEEEKAAVASCCGEDGAIVENPTTPAAAPLSSVPAEFMPVESLVNFGPTDAELMEFAADMEALLGRPGMDDGSEEDPFCMEALGLIDPTDASVKLETGGEARCMLACDLEQELDVSADMFDIDFDYGSPQATPDENAGSSDGQSFPKSLALNLNYEAIIENWESSPFADGERPDVKLEDCWPHDDYSLQAGAWMMGGVVGYGGEDAGTTPRLRMGDGGREARVSRYREKRRTRLFSKKIRYEVRKLNAEKRPRMKGRFVKRMANGAAVATACVG</sequence>
<name>A0ACD6AEZ8_AVESA</name>
<protein>
    <submittedName>
        <fullName evidence="1">Uncharacterized protein</fullName>
    </submittedName>
</protein>
<dbReference type="EnsemblPlants" id="AVESA.00010b.r2.7DG1394900.1">
    <property type="protein sequence ID" value="AVESA.00010b.r2.7DG1394900.1.CDS.1"/>
    <property type="gene ID" value="AVESA.00010b.r2.7DG1394900"/>
</dbReference>
<keyword evidence="2" id="KW-1185">Reference proteome</keyword>
<accession>A0ACD6AEZ8</accession>